<feature type="transmembrane region" description="Helical" evidence="2">
    <location>
        <begin position="56"/>
        <end position="78"/>
    </location>
</feature>
<evidence type="ECO:0000259" key="3">
    <source>
        <dbReference type="Pfam" id="PF24535"/>
    </source>
</evidence>
<feature type="region of interest" description="Disordered" evidence="1">
    <location>
        <begin position="237"/>
        <end position="267"/>
    </location>
</feature>
<dbReference type="EMBL" id="ML996569">
    <property type="protein sequence ID" value="KAF2759611.1"/>
    <property type="molecule type" value="Genomic_DNA"/>
</dbReference>
<reference evidence="4" key="1">
    <citation type="journal article" date="2020" name="Stud. Mycol.">
        <title>101 Dothideomycetes genomes: a test case for predicting lifestyles and emergence of pathogens.</title>
        <authorList>
            <person name="Haridas S."/>
            <person name="Albert R."/>
            <person name="Binder M."/>
            <person name="Bloem J."/>
            <person name="Labutti K."/>
            <person name="Salamov A."/>
            <person name="Andreopoulos B."/>
            <person name="Baker S."/>
            <person name="Barry K."/>
            <person name="Bills G."/>
            <person name="Bluhm B."/>
            <person name="Cannon C."/>
            <person name="Castanera R."/>
            <person name="Culley D."/>
            <person name="Daum C."/>
            <person name="Ezra D."/>
            <person name="Gonzalez J."/>
            <person name="Henrissat B."/>
            <person name="Kuo A."/>
            <person name="Liang C."/>
            <person name="Lipzen A."/>
            <person name="Lutzoni F."/>
            <person name="Magnuson J."/>
            <person name="Mondo S."/>
            <person name="Nolan M."/>
            <person name="Ohm R."/>
            <person name="Pangilinan J."/>
            <person name="Park H.-J."/>
            <person name="Ramirez L."/>
            <person name="Alfaro M."/>
            <person name="Sun H."/>
            <person name="Tritt A."/>
            <person name="Yoshinaga Y."/>
            <person name="Zwiers L.-H."/>
            <person name="Turgeon B."/>
            <person name="Goodwin S."/>
            <person name="Spatafora J."/>
            <person name="Crous P."/>
            <person name="Grigoriev I."/>
        </authorList>
    </citation>
    <scope>NUCLEOTIDE SEQUENCE</scope>
    <source>
        <strain evidence="4">CBS 121739</strain>
    </source>
</reference>
<feature type="compositionally biased region" description="Polar residues" evidence="1">
    <location>
        <begin position="238"/>
        <end position="251"/>
    </location>
</feature>
<dbReference type="GeneID" id="54481676"/>
<dbReference type="OrthoDB" id="5327148at2759"/>
<evidence type="ECO:0000256" key="1">
    <source>
        <dbReference type="SAM" id="MobiDB-lite"/>
    </source>
</evidence>
<keyword evidence="2" id="KW-1133">Transmembrane helix</keyword>
<dbReference type="AlphaFoldDB" id="A0A6A6WES2"/>
<protein>
    <recommendedName>
        <fullName evidence="3">DUF7598 domain-containing protein</fullName>
    </recommendedName>
</protein>
<feature type="compositionally biased region" description="Polar residues" evidence="1">
    <location>
        <begin position="189"/>
        <end position="199"/>
    </location>
</feature>
<organism evidence="4 5">
    <name type="scientific">Pseudovirgaria hyperparasitica</name>
    <dbReference type="NCBI Taxonomy" id="470096"/>
    <lineage>
        <taxon>Eukaryota</taxon>
        <taxon>Fungi</taxon>
        <taxon>Dikarya</taxon>
        <taxon>Ascomycota</taxon>
        <taxon>Pezizomycotina</taxon>
        <taxon>Dothideomycetes</taxon>
        <taxon>Dothideomycetes incertae sedis</taxon>
        <taxon>Acrospermales</taxon>
        <taxon>Acrospermaceae</taxon>
        <taxon>Pseudovirgaria</taxon>
    </lineage>
</organism>
<feature type="transmembrane region" description="Helical" evidence="2">
    <location>
        <begin position="121"/>
        <end position="147"/>
    </location>
</feature>
<accession>A0A6A6WES2</accession>
<feature type="domain" description="DUF7598" evidence="3">
    <location>
        <begin position="12"/>
        <end position="146"/>
    </location>
</feature>
<feature type="region of interest" description="Disordered" evidence="1">
    <location>
        <begin position="176"/>
        <end position="214"/>
    </location>
</feature>
<proteinExistence type="predicted"/>
<name>A0A6A6WES2_9PEZI</name>
<keyword evidence="5" id="KW-1185">Reference proteome</keyword>
<evidence type="ECO:0000256" key="2">
    <source>
        <dbReference type="SAM" id="Phobius"/>
    </source>
</evidence>
<dbReference type="Pfam" id="PF24535">
    <property type="entry name" value="DUF7598"/>
    <property type="match status" value="1"/>
</dbReference>
<keyword evidence="2" id="KW-0812">Transmembrane</keyword>
<dbReference type="Proteomes" id="UP000799437">
    <property type="component" value="Unassembled WGS sequence"/>
</dbReference>
<dbReference type="InterPro" id="IPR056019">
    <property type="entry name" value="DUF7598"/>
</dbReference>
<evidence type="ECO:0000313" key="4">
    <source>
        <dbReference type="EMBL" id="KAF2759611.1"/>
    </source>
</evidence>
<sequence>MPLSAQKLAGPGYIILNVLRIMNIISLLSVIAGSMVMLVKTIIVSKFFFFDAATNLITSLVSMFLIVSELSLFAGYFARNWPILSPTHGFVSLGLAMMILGINMLGNLNKEATSQASLGLAFWRIVIASGILVFVLGIFNIIASFVFRNKNTGITARNVRAHGAIATPTPVTNQKQLSINTSLPPPVTMSPSLYSSYKEPSNHDNDTSSRWPRSPLRALTPIRNTFRRARDSILPSYYSKTPVTTSPTRGQPNHWAGARRESVGPRMPLNISGPLNVDTRFAHLIKPDLAHHPARKEGKEGDMGEAF</sequence>
<feature type="transmembrane region" description="Helical" evidence="2">
    <location>
        <begin position="90"/>
        <end position="109"/>
    </location>
</feature>
<evidence type="ECO:0000313" key="5">
    <source>
        <dbReference type="Proteomes" id="UP000799437"/>
    </source>
</evidence>
<gene>
    <name evidence="4" type="ORF">EJ05DRAFT_303795</name>
</gene>
<keyword evidence="2" id="KW-0472">Membrane</keyword>
<dbReference type="RefSeq" id="XP_033602062.1">
    <property type="nucleotide sequence ID" value="XM_033740622.1"/>
</dbReference>
<feature type="transmembrane region" description="Helical" evidence="2">
    <location>
        <begin position="21"/>
        <end position="44"/>
    </location>
</feature>